<keyword evidence="3" id="KW-0238">DNA-binding</keyword>
<dbReference type="SUPFAM" id="SSF46785">
    <property type="entry name" value="Winged helix' DNA-binding domain"/>
    <property type="match status" value="1"/>
</dbReference>
<evidence type="ECO:0000256" key="3">
    <source>
        <dbReference type="ARBA" id="ARBA00023125"/>
    </source>
</evidence>
<comment type="caution">
    <text evidence="5">The sequence shown here is derived from an EMBL/GenBank/DDBJ whole genome shotgun (WGS) entry which is preliminary data.</text>
</comment>
<evidence type="ECO:0000313" key="6">
    <source>
        <dbReference type="Proteomes" id="UP000823769"/>
    </source>
</evidence>
<dbReference type="EMBL" id="JADILW010000090">
    <property type="protein sequence ID" value="MBO8480721.1"/>
    <property type="molecule type" value="Genomic_DNA"/>
</dbReference>
<sequence length="121" mass="14194">MKQKLTVKEEEVMNILWENGDMFIRDIVARMPDPRPNYNTVATQVRFLEEKGFVVRRPMANSYLYSIAVSEREYRGQAVGEMVSKYYGNSYSSLVSQFVEEDRMNLDELKALIAEIENRKK</sequence>
<dbReference type="GO" id="GO:0003677">
    <property type="term" value="F:DNA binding"/>
    <property type="evidence" value="ECO:0007669"/>
    <property type="project" value="UniProtKB-KW"/>
</dbReference>
<organism evidence="5 6">
    <name type="scientific">Candidatus Cryptobacteroides avistercoris</name>
    <dbReference type="NCBI Taxonomy" id="2840758"/>
    <lineage>
        <taxon>Bacteria</taxon>
        <taxon>Pseudomonadati</taxon>
        <taxon>Bacteroidota</taxon>
        <taxon>Bacteroidia</taxon>
        <taxon>Bacteroidales</taxon>
        <taxon>Candidatus Cryptobacteroides</taxon>
    </lineage>
</organism>
<evidence type="ECO:0000313" key="5">
    <source>
        <dbReference type="EMBL" id="MBO8480721.1"/>
    </source>
</evidence>
<dbReference type="Proteomes" id="UP000823769">
    <property type="component" value="Unassembled WGS sequence"/>
</dbReference>
<dbReference type="InterPro" id="IPR036390">
    <property type="entry name" value="WH_DNA-bd_sf"/>
</dbReference>
<dbReference type="PIRSF" id="PIRSF019455">
    <property type="entry name" value="CopR_AtkY"/>
    <property type="match status" value="1"/>
</dbReference>
<name>A0A9D9NP83_9BACT</name>
<evidence type="ECO:0000256" key="1">
    <source>
        <dbReference type="ARBA" id="ARBA00011046"/>
    </source>
</evidence>
<dbReference type="Gene3D" id="1.10.10.10">
    <property type="entry name" value="Winged helix-like DNA-binding domain superfamily/Winged helix DNA-binding domain"/>
    <property type="match status" value="1"/>
</dbReference>
<dbReference type="InterPro" id="IPR036388">
    <property type="entry name" value="WH-like_DNA-bd_sf"/>
</dbReference>
<comment type="similarity">
    <text evidence="1">Belongs to the BlaI transcriptional regulatory family.</text>
</comment>
<dbReference type="Pfam" id="PF03965">
    <property type="entry name" value="Penicillinase_R"/>
    <property type="match status" value="1"/>
</dbReference>
<reference evidence="5" key="1">
    <citation type="submission" date="2020-10" db="EMBL/GenBank/DDBJ databases">
        <authorList>
            <person name="Gilroy R."/>
        </authorList>
    </citation>
    <scope>NUCLEOTIDE SEQUENCE</scope>
    <source>
        <strain evidence="5">B3-1481</strain>
    </source>
</reference>
<accession>A0A9D9NP83</accession>
<evidence type="ECO:0000256" key="2">
    <source>
        <dbReference type="ARBA" id="ARBA00023015"/>
    </source>
</evidence>
<dbReference type="GO" id="GO:0045892">
    <property type="term" value="P:negative regulation of DNA-templated transcription"/>
    <property type="evidence" value="ECO:0007669"/>
    <property type="project" value="InterPro"/>
</dbReference>
<dbReference type="InterPro" id="IPR005650">
    <property type="entry name" value="BlaI_family"/>
</dbReference>
<protein>
    <submittedName>
        <fullName evidence="5">BlaI/MecI/CopY family transcriptional regulator</fullName>
    </submittedName>
</protein>
<dbReference type="Gene3D" id="1.10.4040.10">
    <property type="entry name" value="Penicillinase repressor domain"/>
    <property type="match status" value="1"/>
</dbReference>
<keyword evidence="4" id="KW-0804">Transcription</keyword>
<evidence type="ECO:0000256" key="4">
    <source>
        <dbReference type="ARBA" id="ARBA00023163"/>
    </source>
</evidence>
<gene>
    <name evidence="5" type="ORF">IAB76_06415</name>
</gene>
<proteinExistence type="inferred from homology"/>
<dbReference type="AlphaFoldDB" id="A0A9D9NP83"/>
<keyword evidence="2" id="KW-0805">Transcription regulation</keyword>
<reference evidence="5" key="2">
    <citation type="journal article" date="2021" name="PeerJ">
        <title>Extensive microbial diversity within the chicken gut microbiome revealed by metagenomics and culture.</title>
        <authorList>
            <person name="Gilroy R."/>
            <person name="Ravi A."/>
            <person name="Getino M."/>
            <person name="Pursley I."/>
            <person name="Horton D.L."/>
            <person name="Alikhan N.F."/>
            <person name="Baker D."/>
            <person name="Gharbi K."/>
            <person name="Hall N."/>
            <person name="Watson M."/>
            <person name="Adriaenssens E.M."/>
            <person name="Foster-Nyarko E."/>
            <person name="Jarju S."/>
            <person name="Secka A."/>
            <person name="Antonio M."/>
            <person name="Oren A."/>
            <person name="Chaudhuri R.R."/>
            <person name="La Ragione R."/>
            <person name="Hildebrand F."/>
            <person name="Pallen M.J."/>
        </authorList>
    </citation>
    <scope>NUCLEOTIDE SEQUENCE</scope>
    <source>
        <strain evidence="5">B3-1481</strain>
    </source>
</reference>